<dbReference type="Proteomes" id="UP000239895">
    <property type="component" value="Unassembled WGS sequence"/>
</dbReference>
<feature type="compositionally biased region" description="Low complexity" evidence="2">
    <location>
        <begin position="107"/>
        <end position="117"/>
    </location>
</feature>
<dbReference type="SMART" id="SM00701">
    <property type="entry name" value="PGRP"/>
    <property type="match status" value="1"/>
</dbReference>
<dbReference type="InterPro" id="IPR006619">
    <property type="entry name" value="PGRP_domain_met/bac"/>
</dbReference>
<reference evidence="5 6" key="1">
    <citation type="submission" date="2018-03" db="EMBL/GenBank/DDBJ databases">
        <title>Comparative analysis of microorganisms from saline springs in Andes Mountain Range, Colombia.</title>
        <authorList>
            <person name="Rubin E."/>
        </authorList>
    </citation>
    <scope>NUCLEOTIDE SEQUENCE [LARGE SCALE GENOMIC DNA]</scope>
    <source>
        <strain evidence="5 6">CG 23</strain>
    </source>
</reference>
<accession>A0ABX5EDP1</accession>
<feature type="region of interest" description="Disordered" evidence="2">
    <location>
        <begin position="98"/>
        <end position="157"/>
    </location>
</feature>
<dbReference type="InterPro" id="IPR036505">
    <property type="entry name" value="Amidase/PGRP_sf"/>
</dbReference>
<gene>
    <name evidence="5" type="ORF">BCL65_106199</name>
</gene>
<evidence type="ECO:0000259" key="4">
    <source>
        <dbReference type="SMART" id="SM00701"/>
    </source>
</evidence>
<feature type="compositionally biased region" description="Low complexity" evidence="2">
    <location>
        <begin position="280"/>
        <end position="292"/>
    </location>
</feature>
<comment type="similarity">
    <text evidence="1">Belongs to the N-acetylmuramoyl-L-alanine amidase 2 family.</text>
</comment>
<dbReference type="PANTHER" id="PTHR11022">
    <property type="entry name" value="PEPTIDOGLYCAN RECOGNITION PROTEIN"/>
    <property type="match status" value="1"/>
</dbReference>
<evidence type="ECO:0000259" key="3">
    <source>
        <dbReference type="SMART" id="SM00644"/>
    </source>
</evidence>
<name>A0ABX5EDP1_9MICO</name>
<proteinExistence type="inferred from homology"/>
<evidence type="ECO:0000256" key="2">
    <source>
        <dbReference type="SAM" id="MobiDB-lite"/>
    </source>
</evidence>
<dbReference type="InterPro" id="IPR015510">
    <property type="entry name" value="PGRP"/>
</dbReference>
<dbReference type="Pfam" id="PF01510">
    <property type="entry name" value="Amidase_2"/>
    <property type="match status" value="1"/>
</dbReference>
<dbReference type="Gene3D" id="3.40.80.10">
    <property type="entry name" value="Peptidoglycan recognition protein-like"/>
    <property type="match status" value="1"/>
</dbReference>
<feature type="domain" description="N-acetylmuramoyl-L-alanine amidase" evidence="3">
    <location>
        <begin position="307"/>
        <end position="457"/>
    </location>
</feature>
<dbReference type="EMBL" id="PVTX01000006">
    <property type="protein sequence ID" value="PRZ06524.1"/>
    <property type="molecule type" value="Genomic_DNA"/>
</dbReference>
<dbReference type="CDD" id="cd06583">
    <property type="entry name" value="PGRP"/>
    <property type="match status" value="1"/>
</dbReference>
<feature type="domain" description="Peptidoglycan recognition protein family" evidence="4">
    <location>
        <begin position="294"/>
        <end position="451"/>
    </location>
</feature>
<feature type="compositionally biased region" description="Acidic residues" evidence="2">
    <location>
        <begin position="129"/>
        <end position="156"/>
    </location>
</feature>
<keyword evidence="6" id="KW-1185">Reference proteome</keyword>
<dbReference type="PANTHER" id="PTHR11022:SF41">
    <property type="entry name" value="PEPTIDOGLYCAN-RECOGNITION PROTEIN LC-RELATED"/>
    <property type="match status" value="1"/>
</dbReference>
<sequence length="765" mass="81499">MTWLTGERCAWSRWRHDEQGRNEPRWSDIEPGTDLPLVALRNQPAERSVRSVNRLTRSRTRSALATGVVGLLSFALVVPPGAQAAPLVEAAPSAASAAVEAADETAPDPAAAEPVAPESEEAEFVPAEELADAEDGAEPEGEDATPEEDAPSDEDVPLFAPEAEPQVATSDATGFAVVGVTWSGDVSEDSLVVEVRTSIDPEAPADGDAGWDAWQAVEAEPSPDGTLDGTEPLVVGDVARVQARVSGTEPVRDLKLTVVDPGTSPADDDVPTPPEGTSPGGASVAAASAVTTRPSINSRRAWGADESIMTWTPRQGSIRGAAIHHTAGTNNYSRDDVPRIIRGIYAYHAQTRDWGDIGYNFLVDKFGRVWEGRSGGVTRQTIGGHAIGYNTNSTGISVLGNYETTTVSNSAVSAVVGLAAWKLSLHGVPASGTTTINGTREQRIFGHRDVASTACPGRTLYAKMSEIRRRATAAQERAAAEQAQGSIADGTFVQNPGGKVALVENGRKHLAYCSVVQDYGERCGSVRKVNSSTWSGLVKSSRLQRTVRSDGRLFWVGRGTKREVFDTASLRRAGKSSPSVSLHPDALSRLPYGNPIVRPGVIVTNRSNGNDRLIINGRKHSGRVGNYLQRNTPLGNLDRGYLDSSSMARLPRVTKTTGVVEGKGGRSYLLTTRGLARTDGTGGFRSSTKSQDWRKALKAEVPQAGGWTRVVAVRQNGKGQIYILRDGVLRPVSKARARQVNGGSMPRVHVILKVTRKQFPVGSQL</sequence>
<organism evidence="5 6">
    <name type="scientific">Isoptericola halotolerans</name>
    <dbReference type="NCBI Taxonomy" id="300560"/>
    <lineage>
        <taxon>Bacteria</taxon>
        <taxon>Bacillati</taxon>
        <taxon>Actinomycetota</taxon>
        <taxon>Actinomycetes</taxon>
        <taxon>Micrococcales</taxon>
        <taxon>Promicromonosporaceae</taxon>
        <taxon>Isoptericola</taxon>
    </lineage>
</organism>
<feature type="region of interest" description="Disordered" evidence="2">
    <location>
        <begin position="258"/>
        <end position="292"/>
    </location>
</feature>
<evidence type="ECO:0000313" key="5">
    <source>
        <dbReference type="EMBL" id="PRZ06524.1"/>
    </source>
</evidence>
<evidence type="ECO:0000256" key="1">
    <source>
        <dbReference type="ARBA" id="ARBA00007553"/>
    </source>
</evidence>
<dbReference type="InterPro" id="IPR002502">
    <property type="entry name" value="Amidase_domain"/>
</dbReference>
<dbReference type="SMART" id="SM00644">
    <property type="entry name" value="Ami_2"/>
    <property type="match status" value="1"/>
</dbReference>
<dbReference type="SUPFAM" id="SSF55846">
    <property type="entry name" value="N-acetylmuramoyl-L-alanine amidase-like"/>
    <property type="match status" value="1"/>
</dbReference>
<evidence type="ECO:0000313" key="6">
    <source>
        <dbReference type="Proteomes" id="UP000239895"/>
    </source>
</evidence>
<comment type="caution">
    <text evidence="5">The sequence shown here is derived from an EMBL/GenBank/DDBJ whole genome shotgun (WGS) entry which is preliminary data.</text>
</comment>
<protein>
    <submittedName>
        <fullName evidence="5">Uncharacterized protein with LGFP repeats</fullName>
    </submittedName>
</protein>